<sequence length="283" mass="32353">MTMIKKALLTALSATMLLTGCVTTQFPIETAHQAQGQSERIEYIVLHYTAEDDQNSLEVLTTGRVSSHYLIPSGTDPRIYQLVEDHKKAWHAGMSRFQGKSALNDISIGIEIVNEGVYRQYLGSKDYLPPEAYVPYKPLQIQKVAELLSHLIKKYDIKPTHIVGHSDIAPSRKIDPGAQFPWEYLYREHGIGAWYDEDDKEQLLMELNQVGMDAISISQIKQELARYGYHINSSDEWDRASRNVIYAFQLHFRPERLTGEMDAESLAILRALNKKYHPDALKF</sequence>
<dbReference type="CDD" id="cd06583">
    <property type="entry name" value="PGRP"/>
    <property type="match status" value="1"/>
</dbReference>
<evidence type="ECO:0000256" key="5">
    <source>
        <dbReference type="ARBA" id="ARBA00023316"/>
    </source>
</evidence>
<dbReference type="Gene3D" id="1.10.101.10">
    <property type="entry name" value="PGBD-like superfamily/PGBD"/>
    <property type="match status" value="1"/>
</dbReference>
<feature type="chain" id="PRO_5046920873" description="N-acetylmuramoyl-L-alanine amidase" evidence="6">
    <location>
        <begin position="25"/>
        <end position="283"/>
    </location>
</feature>
<protein>
    <recommendedName>
        <fullName evidence="3">N-acetylmuramoyl-L-alanine amidase</fullName>
        <ecNumber evidence="3">3.5.1.28</ecNumber>
    </recommendedName>
</protein>
<organism evidence="8 9">
    <name type="scientific">Moraxella canis</name>
    <dbReference type="NCBI Taxonomy" id="90239"/>
    <lineage>
        <taxon>Bacteria</taxon>
        <taxon>Pseudomonadati</taxon>
        <taxon>Pseudomonadota</taxon>
        <taxon>Gammaproteobacteria</taxon>
        <taxon>Moraxellales</taxon>
        <taxon>Moraxellaceae</taxon>
        <taxon>Moraxella</taxon>
    </lineage>
</organism>
<dbReference type="InterPro" id="IPR036365">
    <property type="entry name" value="PGBD-like_sf"/>
</dbReference>
<evidence type="ECO:0000256" key="4">
    <source>
        <dbReference type="ARBA" id="ARBA00022801"/>
    </source>
</evidence>
<keyword evidence="4 8" id="KW-0378">Hydrolase</keyword>
<evidence type="ECO:0000259" key="7">
    <source>
        <dbReference type="SMART" id="SM00644"/>
    </source>
</evidence>
<feature type="signal peptide" evidence="6">
    <location>
        <begin position="1"/>
        <end position="24"/>
    </location>
</feature>
<dbReference type="SUPFAM" id="SSF47090">
    <property type="entry name" value="PGBD-like"/>
    <property type="match status" value="1"/>
</dbReference>
<dbReference type="InterPro" id="IPR002477">
    <property type="entry name" value="Peptidoglycan-bd-like"/>
</dbReference>
<dbReference type="PANTHER" id="PTHR30417">
    <property type="entry name" value="N-ACETYLMURAMOYL-L-ALANINE AMIDASE AMID"/>
    <property type="match status" value="1"/>
</dbReference>
<evidence type="ECO:0000313" key="8">
    <source>
        <dbReference type="EMBL" id="WQE04672.1"/>
    </source>
</evidence>
<dbReference type="PROSITE" id="PS51257">
    <property type="entry name" value="PROKAR_LIPOPROTEIN"/>
    <property type="match status" value="1"/>
</dbReference>
<gene>
    <name evidence="8" type="ORF">U0021_03545</name>
</gene>
<keyword evidence="6" id="KW-0732">Signal</keyword>
<dbReference type="Pfam" id="PF01471">
    <property type="entry name" value="PG_binding_1"/>
    <property type="match status" value="1"/>
</dbReference>
<dbReference type="InterPro" id="IPR036366">
    <property type="entry name" value="PGBDSf"/>
</dbReference>
<evidence type="ECO:0000313" key="9">
    <source>
        <dbReference type="Proteomes" id="UP001324384"/>
    </source>
</evidence>
<evidence type="ECO:0000256" key="1">
    <source>
        <dbReference type="ARBA" id="ARBA00001561"/>
    </source>
</evidence>
<name>A0ABZ0X056_9GAMM</name>
<accession>A0ABZ0X056</accession>
<dbReference type="InterPro" id="IPR002502">
    <property type="entry name" value="Amidase_domain"/>
</dbReference>
<dbReference type="RefSeq" id="WP_327037550.1">
    <property type="nucleotide sequence ID" value="NZ_CP139961.1"/>
</dbReference>
<feature type="domain" description="N-acetylmuramoyl-L-alanine amidase" evidence="7">
    <location>
        <begin position="29"/>
        <end position="177"/>
    </location>
</feature>
<dbReference type="Proteomes" id="UP001324384">
    <property type="component" value="Chromosome"/>
</dbReference>
<dbReference type="PANTHER" id="PTHR30417:SF1">
    <property type="entry name" value="N-ACETYLMURAMOYL-L-ALANINE AMIDASE AMID"/>
    <property type="match status" value="1"/>
</dbReference>
<proteinExistence type="inferred from homology"/>
<evidence type="ECO:0000256" key="6">
    <source>
        <dbReference type="SAM" id="SignalP"/>
    </source>
</evidence>
<reference evidence="8 9" key="1">
    <citation type="submission" date="2023-12" db="EMBL/GenBank/DDBJ databases">
        <title>Genome sequencing and assembly of bacterial species from a model synthetic community.</title>
        <authorList>
            <person name="Hogle S.L."/>
        </authorList>
    </citation>
    <scope>NUCLEOTIDE SEQUENCE [LARGE SCALE GENOMIC DNA]</scope>
    <source>
        <strain evidence="8 9">HAMBI_2792</strain>
    </source>
</reference>
<dbReference type="InterPro" id="IPR036505">
    <property type="entry name" value="Amidase/PGRP_sf"/>
</dbReference>
<dbReference type="SUPFAM" id="SSF55846">
    <property type="entry name" value="N-acetylmuramoyl-L-alanine amidase-like"/>
    <property type="match status" value="1"/>
</dbReference>
<keyword evidence="9" id="KW-1185">Reference proteome</keyword>
<dbReference type="Pfam" id="PF01510">
    <property type="entry name" value="Amidase_2"/>
    <property type="match status" value="1"/>
</dbReference>
<dbReference type="InterPro" id="IPR051206">
    <property type="entry name" value="NAMLAA_amidase_2"/>
</dbReference>
<dbReference type="EC" id="3.5.1.28" evidence="3"/>
<comment type="catalytic activity">
    <reaction evidence="1">
        <text>Hydrolyzes the link between N-acetylmuramoyl residues and L-amino acid residues in certain cell-wall glycopeptides.</text>
        <dbReference type="EC" id="3.5.1.28"/>
    </reaction>
</comment>
<evidence type="ECO:0000256" key="2">
    <source>
        <dbReference type="ARBA" id="ARBA00007553"/>
    </source>
</evidence>
<dbReference type="Gene3D" id="3.40.80.10">
    <property type="entry name" value="Peptidoglycan recognition protein-like"/>
    <property type="match status" value="1"/>
</dbReference>
<evidence type="ECO:0000256" key="3">
    <source>
        <dbReference type="ARBA" id="ARBA00011901"/>
    </source>
</evidence>
<dbReference type="EMBL" id="CP139961">
    <property type="protein sequence ID" value="WQE04672.1"/>
    <property type="molecule type" value="Genomic_DNA"/>
</dbReference>
<dbReference type="GO" id="GO:0008745">
    <property type="term" value="F:N-acetylmuramoyl-L-alanine amidase activity"/>
    <property type="evidence" value="ECO:0007669"/>
    <property type="project" value="UniProtKB-EC"/>
</dbReference>
<comment type="similarity">
    <text evidence="2">Belongs to the N-acetylmuramoyl-L-alanine amidase 2 family.</text>
</comment>
<keyword evidence="5" id="KW-0961">Cell wall biogenesis/degradation</keyword>
<dbReference type="SMART" id="SM00644">
    <property type="entry name" value="Ami_2"/>
    <property type="match status" value="1"/>
</dbReference>